<dbReference type="Proteomes" id="UP000095284">
    <property type="component" value="Unplaced"/>
</dbReference>
<dbReference type="InterPro" id="IPR001628">
    <property type="entry name" value="Znf_hrmn_rcpt"/>
</dbReference>
<keyword evidence="7" id="KW-0675">Receptor</keyword>
<evidence type="ECO:0000256" key="1">
    <source>
        <dbReference type="ARBA" id="ARBA00022723"/>
    </source>
</evidence>
<proteinExistence type="predicted"/>
<gene>
    <name evidence="10" type="ORF">BXYJ_LOCUS12848</name>
</gene>
<keyword evidence="4" id="KW-0805">Transcription regulation</keyword>
<evidence type="ECO:0000256" key="3">
    <source>
        <dbReference type="ARBA" id="ARBA00022833"/>
    </source>
</evidence>
<dbReference type="PANTHER" id="PTHR46011">
    <property type="entry name" value="NUCLEAR HORMONE RECEPTOR FAMILY MEMBER NHR-86-RELATED"/>
    <property type="match status" value="1"/>
</dbReference>
<keyword evidence="2" id="KW-0863">Zinc-finger</keyword>
<dbReference type="SMART" id="SM00399">
    <property type="entry name" value="ZnF_C4"/>
    <property type="match status" value="1"/>
</dbReference>
<keyword evidence="1" id="KW-0479">Metal-binding</keyword>
<reference evidence="14" key="1">
    <citation type="submission" date="2016-11" db="UniProtKB">
        <authorList>
            <consortium name="WormBaseParasite"/>
        </authorList>
    </citation>
    <scope>IDENTIFICATION</scope>
</reference>
<dbReference type="SMR" id="A0A1I7RML8"/>
<dbReference type="SUPFAM" id="SSF57716">
    <property type="entry name" value="Glucocorticoid receptor-like (DNA-binding domain)"/>
    <property type="match status" value="1"/>
</dbReference>
<dbReference type="Gene3D" id="3.30.50.10">
    <property type="entry name" value="Erythroid Transcription Factor GATA-1, subunit A"/>
    <property type="match status" value="1"/>
</dbReference>
<evidence type="ECO:0000256" key="6">
    <source>
        <dbReference type="ARBA" id="ARBA00023163"/>
    </source>
</evidence>
<organism evidence="12 14">
    <name type="scientific">Bursaphelenchus xylophilus</name>
    <name type="common">Pinewood nematode worm</name>
    <name type="synonym">Aphelenchoides xylophilus</name>
    <dbReference type="NCBI Taxonomy" id="6326"/>
    <lineage>
        <taxon>Eukaryota</taxon>
        <taxon>Metazoa</taxon>
        <taxon>Ecdysozoa</taxon>
        <taxon>Nematoda</taxon>
        <taxon>Chromadorea</taxon>
        <taxon>Rhabditida</taxon>
        <taxon>Tylenchina</taxon>
        <taxon>Tylenchomorpha</taxon>
        <taxon>Aphelenchoidea</taxon>
        <taxon>Aphelenchoididae</taxon>
        <taxon>Bursaphelenchus</taxon>
    </lineage>
</organism>
<evidence type="ECO:0000313" key="12">
    <source>
        <dbReference type="Proteomes" id="UP000095284"/>
    </source>
</evidence>
<dbReference type="EMBL" id="CAJFDI010000005">
    <property type="protein sequence ID" value="CAD5232757.1"/>
    <property type="molecule type" value="Genomic_DNA"/>
</dbReference>
<dbReference type="GO" id="GO:0003700">
    <property type="term" value="F:DNA-binding transcription factor activity"/>
    <property type="evidence" value="ECO:0007669"/>
    <property type="project" value="InterPro"/>
</dbReference>
<keyword evidence="13" id="KW-1185">Reference proteome</keyword>
<keyword evidence="5" id="KW-0238">DNA-binding</keyword>
<dbReference type="GO" id="GO:0043565">
    <property type="term" value="F:sequence-specific DNA binding"/>
    <property type="evidence" value="ECO:0007669"/>
    <property type="project" value="InterPro"/>
</dbReference>
<evidence type="ECO:0000313" key="13">
    <source>
        <dbReference type="Proteomes" id="UP000659654"/>
    </source>
</evidence>
<evidence type="ECO:0000313" key="14">
    <source>
        <dbReference type="WBParaSite" id="BXY_0195300.1"/>
    </source>
</evidence>
<dbReference type="GO" id="GO:0008270">
    <property type="term" value="F:zinc ion binding"/>
    <property type="evidence" value="ECO:0007669"/>
    <property type="project" value="UniProtKB-KW"/>
</dbReference>
<sequence length="372" mass="43706">MSDFQAACTSTAVCSQPRFGCKVCSGPTKFYHFGMQLCRGCASFFQRCVKGGKKYECKNDNYQCNVGNEVIVKCKGCRFAKCVHVWSKLNIQTNATTPKTYNFALYENGMTSVAYQLVKAFENYHDFQLNTVQKHLSINNLTTDKYLLPTKMDLFCMGYASRNAMYKIFTDCISCMKFPNKAVWTQFTNSSQYESMIIQQGFLTSMIFPDMDDTRIIFIPGYFFHVFETTEDWWFEDEADEKERSKYREYIYQFNRRYMQFMRNYKQTRPSALDVGVLMLLIFLRHYENLGPVTKEYDAYKDRVLTEWAQSLQTRYAERANEKLIEFMLICNEAAKLKTVVEEIDAYINLMRAHGAKLTKWTNSMPVDYYEQ</sequence>
<keyword evidence="8" id="KW-0539">Nucleus</keyword>
<evidence type="ECO:0000256" key="8">
    <source>
        <dbReference type="ARBA" id="ARBA00023242"/>
    </source>
</evidence>
<dbReference type="Pfam" id="PF00105">
    <property type="entry name" value="zf-C4"/>
    <property type="match status" value="1"/>
</dbReference>
<dbReference type="PROSITE" id="PS51030">
    <property type="entry name" value="NUCLEAR_REC_DBD_2"/>
    <property type="match status" value="1"/>
</dbReference>
<evidence type="ECO:0000256" key="5">
    <source>
        <dbReference type="ARBA" id="ARBA00023125"/>
    </source>
</evidence>
<protein>
    <submittedName>
        <fullName evidence="10">(pine wood nematode) hypothetical protein</fullName>
    </submittedName>
    <submittedName>
        <fullName evidence="14">Nuclear receptor domain-containing protein</fullName>
    </submittedName>
</protein>
<evidence type="ECO:0000256" key="7">
    <source>
        <dbReference type="ARBA" id="ARBA00023170"/>
    </source>
</evidence>
<evidence type="ECO:0000256" key="4">
    <source>
        <dbReference type="ARBA" id="ARBA00023015"/>
    </source>
</evidence>
<evidence type="ECO:0000256" key="2">
    <source>
        <dbReference type="ARBA" id="ARBA00022771"/>
    </source>
</evidence>
<keyword evidence="3" id="KW-0862">Zinc</keyword>
<dbReference type="GO" id="GO:0005634">
    <property type="term" value="C:nucleus"/>
    <property type="evidence" value="ECO:0007669"/>
    <property type="project" value="TreeGrafter"/>
</dbReference>
<accession>A0A1I7RML8</accession>
<evidence type="ECO:0000259" key="9">
    <source>
        <dbReference type="PROSITE" id="PS51030"/>
    </source>
</evidence>
<dbReference type="WBParaSite" id="BXY_0195300.1">
    <property type="protein sequence ID" value="BXY_0195300.1"/>
    <property type="gene ID" value="BXY_0195300"/>
</dbReference>
<dbReference type="PANTHER" id="PTHR46011:SF6">
    <property type="entry name" value="HIGH ZINC ACTIVATED NUCLEAR RECEPTOR PROTEIN"/>
    <property type="match status" value="1"/>
</dbReference>
<keyword evidence="6" id="KW-0804">Transcription</keyword>
<dbReference type="EMBL" id="CAJFCV020000005">
    <property type="protein sequence ID" value="CAG9125688.1"/>
    <property type="molecule type" value="Genomic_DNA"/>
</dbReference>
<dbReference type="AlphaFoldDB" id="A0A1I7RML8"/>
<evidence type="ECO:0000313" key="11">
    <source>
        <dbReference type="EMBL" id="CAG9125688.1"/>
    </source>
</evidence>
<dbReference type="InterPro" id="IPR013088">
    <property type="entry name" value="Znf_NHR/GATA"/>
</dbReference>
<evidence type="ECO:0000313" key="10">
    <source>
        <dbReference type="EMBL" id="CAD5232757.1"/>
    </source>
</evidence>
<dbReference type="Proteomes" id="UP000582659">
    <property type="component" value="Unassembled WGS sequence"/>
</dbReference>
<feature type="domain" description="Nuclear receptor" evidence="9">
    <location>
        <begin position="18"/>
        <end position="98"/>
    </location>
</feature>
<reference evidence="11" key="2">
    <citation type="submission" date="2020-08" db="EMBL/GenBank/DDBJ databases">
        <authorList>
            <person name="Kikuchi T."/>
        </authorList>
    </citation>
    <scope>NUCLEOTIDE SEQUENCE</scope>
    <source>
        <strain evidence="10">Ka4C1</strain>
    </source>
</reference>
<dbReference type="OrthoDB" id="5849870at2759"/>
<name>A0A1I7RML8_BURXY</name>
<dbReference type="Proteomes" id="UP000659654">
    <property type="component" value="Unassembled WGS sequence"/>
</dbReference>